<dbReference type="PANTHER" id="PTHR39624">
    <property type="entry name" value="PROTEIN INVOLVED IN RIMO-MEDIATED BETA-METHYLTHIOLATION OF RIBOSOMAL PROTEIN S12 YCAO"/>
    <property type="match status" value="1"/>
</dbReference>
<dbReference type="Proteomes" id="UP000183653">
    <property type="component" value="Chromosome I"/>
</dbReference>
<dbReference type="PANTHER" id="PTHR39624:SF2">
    <property type="entry name" value="OSMC-LIKE PROTEIN"/>
    <property type="match status" value="1"/>
</dbReference>
<accession>A0A8B3Y5H2</accession>
<dbReference type="Pfam" id="PF02566">
    <property type="entry name" value="OsmC"/>
    <property type="match status" value="1"/>
</dbReference>
<organism evidence="1 2">
    <name type="scientific">Pseudomonas orientalis</name>
    <dbReference type="NCBI Taxonomy" id="76758"/>
    <lineage>
        <taxon>Bacteria</taxon>
        <taxon>Pseudomonadati</taxon>
        <taxon>Pseudomonadota</taxon>
        <taxon>Gammaproteobacteria</taxon>
        <taxon>Pseudomonadales</taxon>
        <taxon>Pseudomonadaceae</taxon>
        <taxon>Pseudomonas</taxon>
    </lineage>
</organism>
<dbReference type="AlphaFoldDB" id="A0A8B3Y5H2"/>
<dbReference type="Gene3D" id="3.30.300.20">
    <property type="match status" value="1"/>
</dbReference>
<evidence type="ECO:0000313" key="1">
    <source>
        <dbReference type="EMBL" id="SDU39835.1"/>
    </source>
</evidence>
<proteinExistence type="predicted"/>
<protein>
    <submittedName>
        <fullName evidence="1">Putative redox protein</fullName>
    </submittedName>
</protein>
<sequence>MFYYCKTVIHSLVRFAMPVTVNTLNAENFRHSVTINNHELFTDLPKSLGGDDSAPSPHDYFDAALASCKALTVRLYAQKKDIPLTGVTVEVTHDAAEEQKGKYTLNVKLTLKGVLTDAQRDELHRVADKCPVHKLMTTAEVSIETTLSEGAFSQ</sequence>
<dbReference type="SUPFAM" id="SSF82784">
    <property type="entry name" value="OsmC-like"/>
    <property type="match status" value="1"/>
</dbReference>
<evidence type="ECO:0000313" key="2">
    <source>
        <dbReference type="Proteomes" id="UP000183653"/>
    </source>
</evidence>
<keyword evidence="2" id="KW-1185">Reference proteome</keyword>
<gene>
    <name evidence="1" type="ORF">SAMN04490197_5675</name>
</gene>
<dbReference type="InterPro" id="IPR003718">
    <property type="entry name" value="OsmC/Ohr_fam"/>
</dbReference>
<dbReference type="InterPro" id="IPR036102">
    <property type="entry name" value="OsmC/Ohrsf"/>
</dbReference>
<name>A0A8B3Y5H2_9PSED</name>
<reference evidence="1 2" key="1">
    <citation type="submission" date="2016-10" db="EMBL/GenBank/DDBJ databases">
        <authorList>
            <person name="Varghese N."/>
            <person name="Submissions S."/>
        </authorList>
    </citation>
    <scope>NUCLEOTIDE SEQUENCE [LARGE SCALE GENOMIC DNA]</scope>
    <source>
        <strain evidence="1 2">BS2775</strain>
    </source>
</reference>
<dbReference type="EMBL" id="LT629782">
    <property type="protein sequence ID" value="SDU39835.1"/>
    <property type="molecule type" value="Genomic_DNA"/>
</dbReference>
<dbReference type="InterPro" id="IPR015946">
    <property type="entry name" value="KH_dom-like_a/b"/>
</dbReference>